<dbReference type="InterPro" id="IPR011990">
    <property type="entry name" value="TPR-like_helical_dom_sf"/>
</dbReference>
<dbReference type="AlphaFoldDB" id="A0A7C8JIY3"/>
<proteinExistence type="predicted"/>
<evidence type="ECO:0000313" key="6">
    <source>
        <dbReference type="EMBL" id="KAF3126977.1"/>
    </source>
</evidence>
<protein>
    <submittedName>
        <fullName evidence="6">Uncharacterized protein</fullName>
    </submittedName>
</protein>
<dbReference type="InterPro" id="IPR002110">
    <property type="entry name" value="Ankyrin_rpt"/>
</dbReference>
<evidence type="ECO:0000313" key="7">
    <source>
        <dbReference type="Proteomes" id="UP000475325"/>
    </source>
</evidence>
<feature type="repeat" description="ANK" evidence="3">
    <location>
        <begin position="405"/>
        <end position="441"/>
    </location>
</feature>
<evidence type="ECO:0000313" key="8">
    <source>
        <dbReference type="Proteomes" id="UP000480548"/>
    </source>
</evidence>
<dbReference type="Proteomes" id="UP000480548">
    <property type="component" value="Unassembled WGS sequence"/>
</dbReference>
<dbReference type="InterPro" id="IPR050745">
    <property type="entry name" value="Multifunctional_regulatory"/>
</dbReference>
<evidence type="ECO:0000256" key="3">
    <source>
        <dbReference type="PROSITE-ProRule" id="PRU00023"/>
    </source>
</evidence>
<feature type="region of interest" description="Disordered" evidence="4">
    <location>
        <begin position="55"/>
        <end position="74"/>
    </location>
</feature>
<gene>
    <name evidence="5" type="ORF">TWF102_006076</name>
    <name evidence="6" type="ORF">TWF703_010268</name>
</gene>
<evidence type="ECO:0000256" key="1">
    <source>
        <dbReference type="ARBA" id="ARBA00022737"/>
    </source>
</evidence>
<dbReference type="EMBL" id="WIQW01000031">
    <property type="protein sequence ID" value="KAF3098518.1"/>
    <property type="molecule type" value="Genomic_DNA"/>
</dbReference>
<feature type="compositionally biased region" description="Basic and acidic residues" evidence="4">
    <location>
        <begin position="7"/>
        <end position="19"/>
    </location>
</feature>
<dbReference type="SUPFAM" id="SSF48452">
    <property type="entry name" value="TPR-like"/>
    <property type="match status" value="1"/>
</dbReference>
<dbReference type="Gene3D" id="1.25.40.10">
    <property type="entry name" value="Tetratricopeptide repeat domain"/>
    <property type="match status" value="1"/>
</dbReference>
<accession>A0A7C8JIY3</accession>
<dbReference type="Proteomes" id="UP000475325">
    <property type="component" value="Unassembled WGS sequence"/>
</dbReference>
<evidence type="ECO:0000313" key="5">
    <source>
        <dbReference type="EMBL" id="KAF3098518.1"/>
    </source>
</evidence>
<dbReference type="SUPFAM" id="SSF48403">
    <property type="entry name" value="Ankyrin repeat"/>
    <property type="match status" value="1"/>
</dbReference>
<dbReference type="PRINTS" id="PR01415">
    <property type="entry name" value="ANKYRIN"/>
</dbReference>
<feature type="compositionally biased region" description="Polar residues" evidence="4">
    <location>
        <begin position="20"/>
        <end position="31"/>
    </location>
</feature>
<dbReference type="Pfam" id="PF12796">
    <property type="entry name" value="Ank_2"/>
    <property type="match status" value="1"/>
</dbReference>
<feature type="compositionally biased region" description="Polar residues" evidence="4">
    <location>
        <begin position="55"/>
        <end position="65"/>
    </location>
</feature>
<dbReference type="PANTHER" id="PTHR24189">
    <property type="entry name" value="MYOTROPHIN"/>
    <property type="match status" value="1"/>
</dbReference>
<dbReference type="InterPro" id="IPR036770">
    <property type="entry name" value="Ankyrin_rpt-contain_sf"/>
</dbReference>
<dbReference type="SMART" id="SM00248">
    <property type="entry name" value="ANK"/>
    <property type="match status" value="4"/>
</dbReference>
<keyword evidence="1" id="KW-0677">Repeat</keyword>
<keyword evidence="2 3" id="KW-0040">ANK repeat</keyword>
<dbReference type="PROSITE" id="PS50297">
    <property type="entry name" value="ANK_REP_REGION"/>
    <property type="match status" value="2"/>
</dbReference>
<reference evidence="7 8" key="1">
    <citation type="submission" date="2019-06" db="EMBL/GenBank/DDBJ databases">
        <authorList>
            <person name="Palmer J.M."/>
        </authorList>
    </citation>
    <scope>NUCLEOTIDE SEQUENCE [LARGE SCALE GENOMIC DNA]</scope>
    <source>
        <strain evidence="5 7">TWF102</strain>
        <strain evidence="6 8">TWF703</strain>
    </source>
</reference>
<comment type="caution">
    <text evidence="6">The sequence shown here is derived from an EMBL/GenBank/DDBJ whole genome shotgun (WGS) entry which is preliminary data.</text>
</comment>
<dbReference type="PANTHER" id="PTHR24189:SF50">
    <property type="entry name" value="ANKYRIN REPEAT AND SOCS BOX PROTEIN 2"/>
    <property type="match status" value="1"/>
</dbReference>
<feature type="repeat" description="ANK" evidence="3">
    <location>
        <begin position="372"/>
        <end position="404"/>
    </location>
</feature>
<dbReference type="PROSITE" id="PS50088">
    <property type="entry name" value="ANK_REPEAT"/>
    <property type="match status" value="2"/>
</dbReference>
<sequence>MAGLVENFDREGRLSREQQHPQVLQCPQSNDLSRSHHGSLSGSAGFEYTNNTDLDNLTGFQTSPESVADEDDDASFQEQQISFHRFKVADGLSHGEWDEAENHLSILLKDLNIDDNPDMQILQAMTYNSKARWQEAYDLLKDFKHQSTSEPEMSARAFYAKAVALYKLRDYEASHTNSRRGLNVVEKFLTGDTQQKYKSEFGDLAARTLEDLGNTTQAAKAQYYKSLIHESHTEDPILLVTTVSQSSTPPTTEESETSKAKLIADMQKYRLSFGHDGKILVGRQKDIFYALKAALDSDNLPLMTIICSNDWCATQSLRESPIYYDLDPPMPQYAWRATTLLHVVAGSHSKYSAPMAQLLLDRGANPQTTLFEGITPLHICARQTNAEVASVLIKNGANIEARSITGKPPIHFAAWKASWNADVRILKMLISAGANINAKNSGGYTALHWCMFDGRSSAPIEVLLKRPEIDKYVRAGNHKTPWDIFWEHEEEFMEKGEEKRVQILYTLKRYGITR</sequence>
<dbReference type="EMBL" id="WIQZ01000080">
    <property type="protein sequence ID" value="KAF3126977.1"/>
    <property type="molecule type" value="Genomic_DNA"/>
</dbReference>
<evidence type="ECO:0000256" key="2">
    <source>
        <dbReference type="ARBA" id="ARBA00023043"/>
    </source>
</evidence>
<feature type="region of interest" description="Disordered" evidence="4">
    <location>
        <begin position="1"/>
        <end position="47"/>
    </location>
</feature>
<organism evidence="6 8">
    <name type="scientific">Orbilia oligospora</name>
    <name type="common">Nematode-trapping fungus</name>
    <name type="synonym">Arthrobotrys oligospora</name>
    <dbReference type="NCBI Taxonomy" id="2813651"/>
    <lineage>
        <taxon>Eukaryota</taxon>
        <taxon>Fungi</taxon>
        <taxon>Dikarya</taxon>
        <taxon>Ascomycota</taxon>
        <taxon>Pezizomycotina</taxon>
        <taxon>Orbiliomycetes</taxon>
        <taxon>Orbiliales</taxon>
        <taxon>Orbiliaceae</taxon>
        <taxon>Orbilia</taxon>
    </lineage>
</organism>
<name>A0A7C8JIY3_ORBOL</name>
<dbReference type="Gene3D" id="1.25.40.20">
    <property type="entry name" value="Ankyrin repeat-containing domain"/>
    <property type="match status" value="2"/>
</dbReference>
<evidence type="ECO:0000256" key="4">
    <source>
        <dbReference type="SAM" id="MobiDB-lite"/>
    </source>
</evidence>